<feature type="transmembrane region" description="Helical" evidence="13">
    <location>
        <begin position="34"/>
        <end position="57"/>
    </location>
</feature>
<evidence type="ECO:0000256" key="1">
    <source>
        <dbReference type="ARBA" id="ARBA00004141"/>
    </source>
</evidence>
<sequence>MDLLSFPPIAAILDAAYALLMGLADLLQPLAGSASAALAVIVLTLLVRTILIPAGIAQAKAEQTRARLAPKLQALQRRYKNDRERMSRETMKLYADEKSSPLAGCVPVLIQAPIVGVVYALFLYPVIAGHPNALLADQLLGVPLGASLVGTIAGGTATGATALMFGILLLVIVVVAEVTRRVFRPVVGASDAAPGVEAVARMAGFLQFGTAVVAIFVPLAAALYLVVTVTWTLVQRVVLRRRFPLGPVAG</sequence>
<dbReference type="GO" id="GO:0005886">
    <property type="term" value="C:plasma membrane"/>
    <property type="evidence" value="ECO:0007669"/>
    <property type="project" value="TreeGrafter"/>
</dbReference>
<evidence type="ECO:0000256" key="3">
    <source>
        <dbReference type="ARBA" id="ARBA00015325"/>
    </source>
</evidence>
<keyword evidence="6 13" id="KW-0472">Membrane</keyword>
<accession>A0A0M8MNE1</accession>
<evidence type="ECO:0000256" key="9">
    <source>
        <dbReference type="ARBA" id="ARBA00031538"/>
    </source>
</evidence>
<name>A0A0M8MNE1_9MICO</name>
<feature type="transmembrane region" description="Helical" evidence="13">
    <location>
        <begin position="147"/>
        <end position="175"/>
    </location>
</feature>
<comment type="function">
    <text evidence="7">Required for the insertion and/or proper folding and/or complex formation of integral membrane proteins into the membrane. Involved in integration of membrane proteins that insert both dependently and independently of the Sec translocase complex, as well as at least some lipoproteins. Aids folding of multispanning membrane proteins.</text>
</comment>
<keyword evidence="5 13" id="KW-1133">Transmembrane helix</keyword>
<evidence type="ECO:0000256" key="10">
    <source>
        <dbReference type="ARBA" id="ARBA00033245"/>
    </source>
</evidence>
<evidence type="ECO:0000313" key="15">
    <source>
        <dbReference type="EMBL" id="KOS10570.1"/>
    </source>
</evidence>
<dbReference type="GO" id="GO:0051205">
    <property type="term" value="P:protein insertion into membrane"/>
    <property type="evidence" value="ECO:0007669"/>
    <property type="project" value="TreeGrafter"/>
</dbReference>
<keyword evidence="4 12" id="KW-0812">Transmembrane</keyword>
<feature type="transmembrane region" description="Helical" evidence="13">
    <location>
        <begin position="211"/>
        <end position="234"/>
    </location>
</feature>
<comment type="similarity">
    <text evidence="2">Belongs to the OXA1/ALB3/YidC family. Type 1 subfamily.</text>
</comment>
<dbReference type="OrthoDB" id="9780552at2"/>
<evidence type="ECO:0000256" key="8">
    <source>
        <dbReference type="ARBA" id="ARBA00026028"/>
    </source>
</evidence>
<gene>
    <name evidence="15" type="ORF">XI38_10175</name>
</gene>
<evidence type="ECO:0000256" key="6">
    <source>
        <dbReference type="ARBA" id="ARBA00023136"/>
    </source>
</evidence>
<organism evidence="15 16">
    <name type="scientific">Microbacterium aurantiacum</name>
    <dbReference type="NCBI Taxonomy" id="162393"/>
    <lineage>
        <taxon>Bacteria</taxon>
        <taxon>Bacillati</taxon>
        <taxon>Actinomycetota</taxon>
        <taxon>Actinomycetes</taxon>
        <taxon>Micrococcales</taxon>
        <taxon>Microbacteriaceae</taxon>
        <taxon>Microbacterium</taxon>
    </lineage>
</organism>
<dbReference type="GO" id="GO:0032977">
    <property type="term" value="F:membrane insertase activity"/>
    <property type="evidence" value="ECO:0007669"/>
    <property type="project" value="InterPro"/>
</dbReference>
<dbReference type="InterPro" id="IPR001708">
    <property type="entry name" value="YidC/ALB3/OXA1/COX18"/>
</dbReference>
<proteinExistence type="inferred from homology"/>
<dbReference type="NCBIfam" id="TIGR03592">
    <property type="entry name" value="yidC_oxa1_cterm"/>
    <property type="match status" value="1"/>
</dbReference>
<evidence type="ECO:0000313" key="16">
    <source>
        <dbReference type="Proteomes" id="UP000037737"/>
    </source>
</evidence>
<evidence type="ECO:0000256" key="7">
    <source>
        <dbReference type="ARBA" id="ARBA00025034"/>
    </source>
</evidence>
<evidence type="ECO:0000256" key="13">
    <source>
        <dbReference type="SAM" id="Phobius"/>
    </source>
</evidence>
<dbReference type="PATRIC" id="fig|84292.3.peg.2072"/>
<dbReference type="AlphaFoldDB" id="A0A0M8MNE1"/>
<reference evidence="15" key="1">
    <citation type="submission" date="2015-04" db="EMBL/GenBank/DDBJ databases">
        <title>Complete genome sequence of Microbacterium chocolatum SIT 101, a bacterium enantioselectively hydrolyzing mesomeric diesters.</title>
        <authorList>
            <person name="Li X."/>
            <person name="Xu Y."/>
        </authorList>
    </citation>
    <scope>NUCLEOTIDE SEQUENCE [LARGE SCALE GENOMIC DNA]</scope>
    <source>
        <strain evidence="15">SIT 101</strain>
    </source>
</reference>
<keyword evidence="16" id="KW-1185">Reference proteome</keyword>
<evidence type="ECO:0000256" key="2">
    <source>
        <dbReference type="ARBA" id="ARBA00010527"/>
    </source>
</evidence>
<evidence type="ECO:0000256" key="11">
    <source>
        <dbReference type="ARBA" id="ARBA00033342"/>
    </source>
</evidence>
<dbReference type="Pfam" id="PF02096">
    <property type="entry name" value="60KD_IMP"/>
    <property type="match status" value="1"/>
</dbReference>
<dbReference type="InterPro" id="IPR028055">
    <property type="entry name" value="YidC/Oxa/ALB_C"/>
</dbReference>
<comment type="subunit">
    <text evidence="8">Interacts with the Sec translocase complex via SecD. Specifically interacts with transmembrane segments of nascent integral membrane proteins during membrane integration.</text>
</comment>
<dbReference type="PANTHER" id="PTHR12428:SF65">
    <property type="entry name" value="CYTOCHROME C OXIDASE ASSEMBLY PROTEIN COX18, MITOCHONDRIAL"/>
    <property type="match status" value="1"/>
</dbReference>
<evidence type="ECO:0000259" key="14">
    <source>
        <dbReference type="Pfam" id="PF02096"/>
    </source>
</evidence>
<dbReference type="Proteomes" id="UP000037737">
    <property type="component" value="Unassembled WGS sequence"/>
</dbReference>
<evidence type="ECO:0000256" key="12">
    <source>
        <dbReference type="RuleBase" id="RU003945"/>
    </source>
</evidence>
<feature type="transmembrane region" description="Helical" evidence="13">
    <location>
        <begin position="102"/>
        <end position="127"/>
    </location>
</feature>
<dbReference type="EMBL" id="LAVO01000010">
    <property type="protein sequence ID" value="KOS10570.1"/>
    <property type="molecule type" value="Genomic_DNA"/>
</dbReference>
<comment type="subcellular location">
    <subcellularLocation>
        <location evidence="1 12">Membrane</location>
        <topology evidence="1 12">Multi-pass membrane protein</topology>
    </subcellularLocation>
</comment>
<evidence type="ECO:0000256" key="5">
    <source>
        <dbReference type="ARBA" id="ARBA00022989"/>
    </source>
</evidence>
<protein>
    <recommendedName>
        <fullName evidence="3">Membrane protein insertase YidC</fullName>
    </recommendedName>
    <alternativeName>
        <fullName evidence="11">Foldase YidC</fullName>
    </alternativeName>
    <alternativeName>
        <fullName evidence="10">Membrane integrase YidC</fullName>
    </alternativeName>
    <alternativeName>
        <fullName evidence="9">Membrane protein YidC</fullName>
    </alternativeName>
</protein>
<feature type="domain" description="Membrane insertase YidC/Oxa/ALB C-terminal" evidence="14">
    <location>
        <begin position="37"/>
        <end position="240"/>
    </location>
</feature>
<dbReference type="PANTHER" id="PTHR12428">
    <property type="entry name" value="OXA1"/>
    <property type="match status" value="1"/>
</dbReference>
<dbReference type="KEGG" id="mcw:A8L33_00710"/>
<evidence type="ECO:0000256" key="4">
    <source>
        <dbReference type="ARBA" id="ARBA00022692"/>
    </source>
</evidence>
<comment type="caution">
    <text evidence="15">The sequence shown here is derived from an EMBL/GenBank/DDBJ whole genome shotgun (WGS) entry which is preliminary data.</text>
</comment>